<organism evidence="2 3">
    <name type="scientific">Sphingobium agri</name>
    <dbReference type="NCBI Taxonomy" id="2933566"/>
    <lineage>
        <taxon>Bacteria</taxon>
        <taxon>Pseudomonadati</taxon>
        <taxon>Pseudomonadota</taxon>
        <taxon>Alphaproteobacteria</taxon>
        <taxon>Sphingomonadales</taxon>
        <taxon>Sphingomonadaceae</taxon>
        <taxon>Sphingobium</taxon>
    </lineage>
</organism>
<evidence type="ECO:0000256" key="1">
    <source>
        <dbReference type="SAM" id="MobiDB-lite"/>
    </source>
</evidence>
<reference evidence="2 3" key="1">
    <citation type="submission" date="2022-04" db="EMBL/GenBank/DDBJ databases">
        <authorList>
            <person name="Huq M.A."/>
        </authorList>
    </citation>
    <scope>NUCLEOTIDE SEQUENCE [LARGE SCALE GENOMIC DNA]</scope>
    <source>
        <strain evidence="2 3">MAH-33</strain>
    </source>
</reference>
<dbReference type="RefSeq" id="WP_201516133.1">
    <property type="nucleotide sequence ID" value="NZ_JALKHS010000011.1"/>
</dbReference>
<keyword evidence="3" id="KW-1185">Reference proteome</keyword>
<evidence type="ECO:0000313" key="3">
    <source>
        <dbReference type="Proteomes" id="UP001203512"/>
    </source>
</evidence>
<comment type="caution">
    <text evidence="2">The sequence shown here is derived from an EMBL/GenBank/DDBJ whole genome shotgun (WGS) entry which is preliminary data.</text>
</comment>
<sequence length="97" mass="10624">MSTKIEYSFSTRREAELAVEHLVQEHGFERTDIFIEPQGSNNSVGEEISGSDAAAPLEEERDDAPLETPILVSIDLNDDSRATLVNDVFSEAGGNRS</sequence>
<name>A0ABT0E0I2_9SPHN</name>
<gene>
    <name evidence="2" type="ORF">MU848_14865</name>
</gene>
<protein>
    <submittedName>
        <fullName evidence="2">Uncharacterized protein</fullName>
    </submittedName>
</protein>
<dbReference type="EMBL" id="JALKHS010000011">
    <property type="protein sequence ID" value="MCK0532870.1"/>
    <property type="molecule type" value="Genomic_DNA"/>
</dbReference>
<feature type="region of interest" description="Disordered" evidence="1">
    <location>
        <begin position="36"/>
        <end position="64"/>
    </location>
</feature>
<dbReference type="Proteomes" id="UP001203512">
    <property type="component" value="Unassembled WGS sequence"/>
</dbReference>
<accession>A0ABT0E0I2</accession>
<proteinExistence type="predicted"/>
<evidence type="ECO:0000313" key="2">
    <source>
        <dbReference type="EMBL" id="MCK0532870.1"/>
    </source>
</evidence>